<sequence length="58" mass="6931">MLLVSCDKHMEYLWTQWVSVFVAVVCEFERIKVEFLRKGTNAKIYEGAARKYQFPSFH</sequence>
<keyword evidence="2" id="KW-1185">Reference proteome</keyword>
<proteinExistence type="predicted"/>
<dbReference type="Proteomes" id="UP000694402">
    <property type="component" value="Unassembled WGS sequence"/>
</dbReference>
<accession>A0A8C8H7C7</accession>
<evidence type="ECO:0000313" key="1">
    <source>
        <dbReference type="Ensembl" id="ENSOTSP00005060623.1"/>
    </source>
</evidence>
<dbReference type="Ensembl" id="ENSOTST00005065971.2">
    <property type="protein sequence ID" value="ENSOTSP00005060623.1"/>
    <property type="gene ID" value="ENSOTSG00005029142.2"/>
</dbReference>
<name>A0A8C8H7C7_ONCTS</name>
<protein>
    <submittedName>
        <fullName evidence="1">Uncharacterized protein</fullName>
    </submittedName>
</protein>
<evidence type="ECO:0000313" key="2">
    <source>
        <dbReference type="Proteomes" id="UP000694402"/>
    </source>
</evidence>
<dbReference type="AlphaFoldDB" id="A0A8C8H7C7"/>
<reference evidence="1" key="1">
    <citation type="submission" date="2025-08" db="UniProtKB">
        <authorList>
            <consortium name="Ensembl"/>
        </authorList>
    </citation>
    <scope>IDENTIFICATION</scope>
</reference>
<dbReference type="GeneTree" id="ENSGT00990000210423"/>
<reference evidence="1" key="2">
    <citation type="submission" date="2025-09" db="UniProtKB">
        <authorList>
            <consortium name="Ensembl"/>
        </authorList>
    </citation>
    <scope>IDENTIFICATION</scope>
</reference>
<organism evidence="1 2">
    <name type="scientific">Oncorhynchus tshawytscha</name>
    <name type="common">Chinook salmon</name>
    <name type="synonym">Salmo tshawytscha</name>
    <dbReference type="NCBI Taxonomy" id="74940"/>
    <lineage>
        <taxon>Eukaryota</taxon>
        <taxon>Metazoa</taxon>
        <taxon>Chordata</taxon>
        <taxon>Craniata</taxon>
        <taxon>Vertebrata</taxon>
        <taxon>Euteleostomi</taxon>
        <taxon>Actinopterygii</taxon>
        <taxon>Neopterygii</taxon>
        <taxon>Teleostei</taxon>
        <taxon>Protacanthopterygii</taxon>
        <taxon>Salmoniformes</taxon>
        <taxon>Salmonidae</taxon>
        <taxon>Salmoninae</taxon>
        <taxon>Oncorhynchus</taxon>
    </lineage>
</organism>